<evidence type="ECO:0008006" key="5">
    <source>
        <dbReference type="Google" id="ProtNLM"/>
    </source>
</evidence>
<dbReference type="SUPFAM" id="SSF52540">
    <property type="entry name" value="P-loop containing nucleoside triphosphate hydrolases"/>
    <property type="match status" value="1"/>
</dbReference>
<dbReference type="EnsemblMetazoa" id="CapteT117145">
    <property type="protein sequence ID" value="CapteP117145"/>
    <property type="gene ID" value="CapteG117145"/>
</dbReference>
<feature type="region of interest" description="Disordered" evidence="1">
    <location>
        <begin position="160"/>
        <end position="190"/>
    </location>
</feature>
<accession>R7UKH3</accession>
<organism evidence="2">
    <name type="scientific">Capitella teleta</name>
    <name type="common">Polychaete worm</name>
    <dbReference type="NCBI Taxonomy" id="283909"/>
    <lineage>
        <taxon>Eukaryota</taxon>
        <taxon>Metazoa</taxon>
        <taxon>Spiralia</taxon>
        <taxon>Lophotrochozoa</taxon>
        <taxon>Annelida</taxon>
        <taxon>Polychaeta</taxon>
        <taxon>Sedentaria</taxon>
        <taxon>Scolecida</taxon>
        <taxon>Capitellidae</taxon>
        <taxon>Capitella</taxon>
    </lineage>
</organism>
<dbReference type="Gene3D" id="3.40.50.300">
    <property type="entry name" value="P-loop containing nucleotide triphosphate hydrolases"/>
    <property type="match status" value="1"/>
</dbReference>
<dbReference type="Pfam" id="PF13671">
    <property type="entry name" value="AAA_33"/>
    <property type="match status" value="1"/>
</dbReference>
<dbReference type="InterPro" id="IPR027417">
    <property type="entry name" value="P-loop_NTPase"/>
</dbReference>
<evidence type="ECO:0000313" key="2">
    <source>
        <dbReference type="EMBL" id="ELU04303.1"/>
    </source>
</evidence>
<reference evidence="3" key="3">
    <citation type="submission" date="2015-06" db="UniProtKB">
        <authorList>
            <consortium name="EnsemblMetazoa"/>
        </authorList>
    </citation>
    <scope>IDENTIFICATION</scope>
</reference>
<evidence type="ECO:0000313" key="3">
    <source>
        <dbReference type="EnsemblMetazoa" id="CapteP117145"/>
    </source>
</evidence>
<gene>
    <name evidence="2" type="ORF">CAPTEDRAFT_117145</name>
</gene>
<evidence type="ECO:0000313" key="4">
    <source>
        <dbReference type="Proteomes" id="UP000014760"/>
    </source>
</evidence>
<protein>
    <recommendedName>
        <fullName evidence="5">NEDD4-binding protein 2-like 1</fullName>
    </recommendedName>
</protein>
<dbReference type="PANTHER" id="PTHR13308:SF40">
    <property type="entry name" value="NEDD4-BINDING PROTEIN 2-LIKE 1"/>
    <property type="match status" value="1"/>
</dbReference>
<reference evidence="2 4" key="2">
    <citation type="journal article" date="2013" name="Nature">
        <title>Insights into bilaterian evolution from three spiralian genomes.</title>
        <authorList>
            <person name="Simakov O."/>
            <person name="Marletaz F."/>
            <person name="Cho S.J."/>
            <person name="Edsinger-Gonzales E."/>
            <person name="Havlak P."/>
            <person name="Hellsten U."/>
            <person name="Kuo D.H."/>
            <person name="Larsson T."/>
            <person name="Lv J."/>
            <person name="Arendt D."/>
            <person name="Savage R."/>
            <person name="Osoegawa K."/>
            <person name="de Jong P."/>
            <person name="Grimwood J."/>
            <person name="Chapman J.A."/>
            <person name="Shapiro H."/>
            <person name="Aerts A."/>
            <person name="Otillar R.P."/>
            <person name="Terry A.Y."/>
            <person name="Boore J.L."/>
            <person name="Grigoriev I.V."/>
            <person name="Lindberg D.R."/>
            <person name="Seaver E.C."/>
            <person name="Weisblat D.A."/>
            <person name="Putnam N.H."/>
            <person name="Rokhsar D.S."/>
        </authorList>
    </citation>
    <scope>NUCLEOTIDE SEQUENCE</scope>
    <source>
        <strain evidence="2 4">I ESC-2004</strain>
    </source>
</reference>
<dbReference type="AlphaFoldDB" id="R7UKH3"/>
<keyword evidence="4" id="KW-1185">Reference proteome</keyword>
<reference evidence="4" key="1">
    <citation type="submission" date="2012-12" db="EMBL/GenBank/DDBJ databases">
        <authorList>
            <person name="Hellsten U."/>
            <person name="Grimwood J."/>
            <person name="Chapman J.A."/>
            <person name="Shapiro H."/>
            <person name="Aerts A."/>
            <person name="Otillar R.P."/>
            <person name="Terry A.Y."/>
            <person name="Boore J.L."/>
            <person name="Simakov O."/>
            <person name="Marletaz F."/>
            <person name="Cho S.-J."/>
            <person name="Edsinger-Gonzales E."/>
            <person name="Havlak P."/>
            <person name="Kuo D.-H."/>
            <person name="Larsson T."/>
            <person name="Lv J."/>
            <person name="Arendt D."/>
            <person name="Savage R."/>
            <person name="Osoegawa K."/>
            <person name="de Jong P."/>
            <person name="Lindberg D.R."/>
            <person name="Seaver E.C."/>
            <person name="Weisblat D.A."/>
            <person name="Putnam N.H."/>
            <person name="Grigoriev I.V."/>
            <person name="Rokhsar D.S."/>
        </authorList>
    </citation>
    <scope>NUCLEOTIDE SEQUENCE</scope>
    <source>
        <strain evidence="4">I ESC-2004</strain>
    </source>
</reference>
<evidence type="ECO:0000256" key="1">
    <source>
        <dbReference type="SAM" id="MobiDB-lite"/>
    </source>
</evidence>
<dbReference type="InterPro" id="IPR026302">
    <property type="entry name" value="NEDD4-bd_p2"/>
</dbReference>
<dbReference type="OrthoDB" id="6277012at2759"/>
<dbReference type="Proteomes" id="UP000014760">
    <property type="component" value="Unassembled WGS sequence"/>
</dbReference>
<dbReference type="PANTHER" id="PTHR13308">
    <property type="entry name" value="NEDD4-BINDING PROTEIN 2-LIKE 1"/>
    <property type="match status" value="1"/>
</dbReference>
<dbReference type="EMBL" id="AMQN01008211">
    <property type="status" value="NOT_ANNOTATED_CDS"/>
    <property type="molecule type" value="Genomic_DNA"/>
</dbReference>
<dbReference type="OMA" id="GYWNTYS"/>
<dbReference type="HOGENOM" id="CLU_083043_2_0_1"/>
<dbReference type="STRING" id="283909.R7UKH3"/>
<name>R7UKH3_CAPTE</name>
<dbReference type="EMBL" id="KB302448">
    <property type="protein sequence ID" value="ELU04303.1"/>
    <property type="molecule type" value="Genomic_DNA"/>
</dbReference>
<sequence>MAKLRVESLLKEGRKVMVILRGPPGSGKSTIAREIQFEGVVLSTDEFFVKPNGQFQYDFTKIGDAHQWNQQRAKESCEVGRNPIVIDNTNSQAWEMKYYVALADEHMYHIEIMEPSTQWKYKPKELAKRNTHGVTLETIVRMLDRYERNITPASILATLPKRPNTAKAPVKIPTDDKADSAAEPPPTGKK</sequence>
<proteinExistence type="predicted"/>